<dbReference type="Gene3D" id="3.30.420.40">
    <property type="match status" value="2"/>
</dbReference>
<dbReference type="PANTHER" id="PTHR43190:SF3">
    <property type="entry name" value="N-ACETYL-D-GLUCOSAMINE KINASE"/>
    <property type="match status" value="1"/>
</dbReference>
<comment type="caution">
    <text evidence="2">The sequence shown here is derived from an EMBL/GenBank/DDBJ whole genome shotgun (WGS) entry which is preliminary data.</text>
</comment>
<dbReference type="InterPro" id="IPR002731">
    <property type="entry name" value="ATPase_BadF"/>
</dbReference>
<dbReference type="SUPFAM" id="SSF53067">
    <property type="entry name" value="Actin-like ATPase domain"/>
    <property type="match status" value="2"/>
</dbReference>
<protein>
    <submittedName>
        <fullName evidence="2">BadF/BadG/BcrA/BcrD ATPase family protein</fullName>
    </submittedName>
</protein>
<gene>
    <name evidence="2" type="ORF">AB0301_08580</name>
</gene>
<accession>A0ABV3LGS5</accession>
<evidence type="ECO:0000313" key="3">
    <source>
        <dbReference type="Proteomes" id="UP001553715"/>
    </source>
</evidence>
<dbReference type="PANTHER" id="PTHR43190">
    <property type="entry name" value="N-ACETYL-D-GLUCOSAMINE KINASE"/>
    <property type="match status" value="1"/>
</dbReference>
<sequence>MGHSTLMLGLDAGGTSTRAVLMTSQGECVGYGVGGRGNPIATGPDLAAQGVLDAVALALAPSSRALADVSVITAAMAGQKAAEGEGAWLGDRLAAEGFAGRLTFESDLLATYFSGSVEPFGYAIVAGTGACAVRVSGGRIAGTADGLGWLLGDRGSGFWIGRRVARAVVRDLDDAGPATTLTGAVLEHLDIVEDATRREGRSRTLENLVGALYGARPIELAALAPLAFAADDQVAESILRRAGEHLADSFAAVLSGPGPLVVGGSVLFRPSAVRNAFMQRLGDAAAGLELLPVVDGAVGAGVLALRAGGARPSSEMHIRLRESLSHFR</sequence>
<keyword evidence="3" id="KW-1185">Reference proteome</keyword>
<dbReference type="InterPro" id="IPR043129">
    <property type="entry name" value="ATPase_NBD"/>
</dbReference>
<evidence type="ECO:0000259" key="1">
    <source>
        <dbReference type="Pfam" id="PF01869"/>
    </source>
</evidence>
<name>A0ABV3LGS5_9MICO</name>
<proteinExistence type="predicted"/>
<dbReference type="EMBL" id="JBFBMH010000009">
    <property type="protein sequence ID" value="MEW1975114.1"/>
    <property type="molecule type" value="Genomic_DNA"/>
</dbReference>
<dbReference type="Proteomes" id="UP001553715">
    <property type="component" value="Unassembled WGS sequence"/>
</dbReference>
<organism evidence="2 3">
    <name type="scientific">Microbacterium profundi</name>
    <dbReference type="NCBI Taxonomy" id="450380"/>
    <lineage>
        <taxon>Bacteria</taxon>
        <taxon>Bacillati</taxon>
        <taxon>Actinomycetota</taxon>
        <taxon>Actinomycetes</taxon>
        <taxon>Micrococcales</taxon>
        <taxon>Microbacteriaceae</taxon>
        <taxon>Microbacterium</taxon>
    </lineage>
</organism>
<feature type="domain" description="ATPase BadF/BadG/BcrA/BcrD type" evidence="1">
    <location>
        <begin position="8"/>
        <end position="304"/>
    </location>
</feature>
<reference evidence="2 3" key="1">
    <citation type="submission" date="2024-06" db="EMBL/GenBank/DDBJ databases">
        <title>The Natural Products Discovery Center: Release of the First 8490 Sequenced Strains for Exploring Actinobacteria Biosynthetic Diversity.</title>
        <authorList>
            <person name="Kalkreuter E."/>
            <person name="Kautsar S.A."/>
            <person name="Yang D."/>
            <person name="Bader C.D."/>
            <person name="Teijaro C.N."/>
            <person name="Fluegel L."/>
            <person name="Davis C.M."/>
            <person name="Simpson J.R."/>
            <person name="Lauterbach L."/>
            <person name="Steele A.D."/>
            <person name="Gui C."/>
            <person name="Meng S."/>
            <person name="Li G."/>
            <person name="Viehrig K."/>
            <person name="Ye F."/>
            <person name="Su P."/>
            <person name="Kiefer A.F."/>
            <person name="Nichols A."/>
            <person name="Cepeda A.J."/>
            <person name="Yan W."/>
            <person name="Fan B."/>
            <person name="Jiang Y."/>
            <person name="Adhikari A."/>
            <person name="Zheng C.-J."/>
            <person name="Schuster L."/>
            <person name="Cowan T.M."/>
            <person name="Smanski M.J."/>
            <person name="Chevrette M.G."/>
            <person name="De Carvalho L.P.S."/>
            <person name="Shen B."/>
        </authorList>
    </citation>
    <scope>NUCLEOTIDE SEQUENCE [LARGE SCALE GENOMIC DNA]</scope>
    <source>
        <strain evidence="2 3">NPDC077434</strain>
    </source>
</reference>
<evidence type="ECO:0000313" key="2">
    <source>
        <dbReference type="EMBL" id="MEW1975114.1"/>
    </source>
</evidence>
<dbReference type="RefSeq" id="WP_366232840.1">
    <property type="nucleotide sequence ID" value="NZ_JBFBMH010000009.1"/>
</dbReference>
<dbReference type="InterPro" id="IPR052519">
    <property type="entry name" value="Euk-type_GlcNAc_Kinase"/>
</dbReference>
<dbReference type="Pfam" id="PF01869">
    <property type="entry name" value="BcrAD_BadFG"/>
    <property type="match status" value="1"/>
</dbReference>